<feature type="region of interest" description="Disordered" evidence="1">
    <location>
        <begin position="45"/>
        <end position="64"/>
    </location>
</feature>
<feature type="non-terminal residue" evidence="2">
    <location>
        <position position="1"/>
    </location>
</feature>
<gene>
    <name evidence="2" type="ORF">EJB05_37547</name>
</gene>
<dbReference type="EMBL" id="RWGY01000031">
    <property type="protein sequence ID" value="TVU14101.1"/>
    <property type="molecule type" value="Genomic_DNA"/>
</dbReference>
<evidence type="ECO:0000313" key="3">
    <source>
        <dbReference type="Proteomes" id="UP000324897"/>
    </source>
</evidence>
<sequence length="138" mass="13997">MLKVVAGAPLATGAAASVRVSNIPPSAIVSELLAFFDSAPPPAAFLHSSAPTSPSPPAYADLRPRAPDHSLRIAGASLLLGNRVAQRELEVVDASMAGTACAPRPVGSVLIDVLQPTGSSESGTHVGLLELRNDSSPK</sequence>
<evidence type="ECO:0000256" key="1">
    <source>
        <dbReference type="SAM" id="MobiDB-lite"/>
    </source>
</evidence>
<reference evidence="2 3" key="1">
    <citation type="journal article" date="2019" name="Sci. Rep.">
        <title>A high-quality genome of Eragrostis curvula grass provides insights into Poaceae evolution and supports new strategies to enhance forage quality.</title>
        <authorList>
            <person name="Carballo J."/>
            <person name="Santos B.A.C.M."/>
            <person name="Zappacosta D."/>
            <person name="Garbus I."/>
            <person name="Selva J.P."/>
            <person name="Gallo C.A."/>
            <person name="Diaz A."/>
            <person name="Albertini E."/>
            <person name="Caccamo M."/>
            <person name="Echenique V."/>
        </authorList>
    </citation>
    <scope>NUCLEOTIDE SEQUENCE [LARGE SCALE GENOMIC DNA]</scope>
    <source>
        <strain evidence="3">cv. Victoria</strain>
        <tissue evidence="2">Leaf</tissue>
    </source>
</reference>
<dbReference type="Proteomes" id="UP000324897">
    <property type="component" value="Unassembled WGS sequence"/>
</dbReference>
<evidence type="ECO:0000313" key="2">
    <source>
        <dbReference type="EMBL" id="TVU14101.1"/>
    </source>
</evidence>
<comment type="caution">
    <text evidence="2">The sequence shown here is derived from an EMBL/GenBank/DDBJ whole genome shotgun (WGS) entry which is preliminary data.</text>
</comment>
<protein>
    <submittedName>
        <fullName evidence="2">Uncharacterized protein</fullName>
    </submittedName>
</protein>
<dbReference type="Gramene" id="TVU14101">
    <property type="protein sequence ID" value="TVU14101"/>
    <property type="gene ID" value="EJB05_37547"/>
</dbReference>
<accession>A0A5J9TTU0</accession>
<name>A0A5J9TTU0_9POAL</name>
<feature type="region of interest" description="Disordered" evidence="1">
    <location>
        <begin position="118"/>
        <end position="138"/>
    </location>
</feature>
<organism evidence="2 3">
    <name type="scientific">Eragrostis curvula</name>
    <name type="common">weeping love grass</name>
    <dbReference type="NCBI Taxonomy" id="38414"/>
    <lineage>
        <taxon>Eukaryota</taxon>
        <taxon>Viridiplantae</taxon>
        <taxon>Streptophyta</taxon>
        <taxon>Embryophyta</taxon>
        <taxon>Tracheophyta</taxon>
        <taxon>Spermatophyta</taxon>
        <taxon>Magnoliopsida</taxon>
        <taxon>Liliopsida</taxon>
        <taxon>Poales</taxon>
        <taxon>Poaceae</taxon>
        <taxon>PACMAD clade</taxon>
        <taxon>Chloridoideae</taxon>
        <taxon>Eragrostideae</taxon>
        <taxon>Eragrostidinae</taxon>
        <taxon>Eragrostis</taxon>
    </lineage>
</organism>
<dbReference type="AlphaFoldDB" id="A0A5J9TTU0"/>
<keyword evidence="3" id="KW-1185">Reference proteome</keyword>
<proteinExistence type="predicted"/>